<dbReference type="GO" id="GO:0030154">
    <property type="term" value="P:cell differentiation"/>
    <property type="evidence" value="ECO:0007669"/>
    <property type="project" value="UniProtKB-KW"/>
</dbReference>
<evidence type="ECO:0000256" key="4">
    <source>
        <dbReference type="ARBA" id="ARBA00022729"/>
    </source>
</evidence>
<accession>A0AAN9XQI8</accession>
<sequence>MATSSAISRVSVLFLIILSLVVVSSEARLLPKLSTMMTKKINSELFLRDIVNNVRKSEYHHHKRSMLGERLQRLAPAGPDPQHH</sequence>
<evidence type="ECO:0000256" key="3">
    <source>
        <dbReference type="ARBA" id="ARBA00022525"/>
    </source>
</evidence>
<protein>
    <submittedName>
        <fullName evidence="10">Uncharacterized protein</fullName>
    </submittedName>
</protein>
<keyword evidence="5" id="KW-0221">Differentiation</keyword>
<dbReference type="InterPro" id="IPR039617">
    <property type="entry name" value="CLAVATA3-CLE"/>
</dbReference>
<keyword evidence="11" id="KW-1185">Reference proteome</keyword>
<dbReference type="AlphaFoldDB" id="A0AAN9XQI8"/>
<evidence type="ECO:0000256" key="6">
    <source>
        <dbReference type="ARBA" id="ARBA00023180"/>
    </source>
</evidence>
<name>A0AAN9XQI8_PSOTE</name>
<evidence type="ECO:0000313" key="10">
    <source>
        <dbReference type="EMBL" id="KAK7401782.1"/>
    </source>
</evidence>
<evidence type="ECO:0000256" key="8">
    <source>
        <dbReference type="SAM" id="MobiDB-lite"/>
    </source>
</evidence>
<evidence type="ECO:0000256" key="9">
    <source>
        <dbReference type="SAM" id="SignalP"/>
    </source>
</evidence>
<gene>
    <name evidence="10" type="ORF">VNO78_13548</name>
</gene>
<evidence type="ECO:0000313" key="11">
    <source>
        <dbReference type="Proteomes" id="UP001386955"/>
    </source>
</evidence>
<evidence type="ECO:0000256" key="7">
    <source>
        <dbReference type="ARBA" id="ARBA00023278"/>
    </source>
</evidence>
<dbReference type="EMBL" id="JAYMYS010000003">
    <property type="protein sequence ID" value="KAK7401782.1"/>
    <property type="molecule type" value="Genomic_DNA"/>
</dbReference>
<keyword evidence="6" id="KW-0325">Glycoprotein</keyword>
<dbReference type="GO" id="GO:0005576">
    <property type="term" value="C:extracellular region"/>
    <property type="evidence" value="ECO:0007669"/>
    <property type="project" value="UniProtKB-SubCell"/>
</dbReference>
<organism evidence="10 11">
    <name type="scientific">Psophocarpus tetragonolobus</name>
    <name type="common">Winged bean</name>
    <name type="synonym">Dolichos tetragonolobus</name>
    <dbReference type="NCBI Taxonomy" id="3891"/>
    <lineage>
        <taxon>Eukaryota</taxon>
        <taxon>Viridiplantae</taxon>
        <taxon>Streptophyta</taxon>
        <taxon>Embryophyta</taxon>
        <taxon>Tracheophyta</taxon>
        <taxon>Spermatophyta</taxon>
        <taxon>Magnoliopsida</taxon>
        <taxon>eudicotyledons</taxon>
        <taxon>Gunneridae</taxon>
        <taxon>Pentapetalae</taxon>
        <taxon>rosids</taxon>
        <taxon>fabids</taxon>
        <taxon>Fabales</taxon>
        <taxon>Fabaceae</taxon>
        <taxon>Papilionoideae</taxon>
        <taxon>50 kb inversion clade</taxon>
        <taxon>NPAAA clade</taxon>
        <taxon>indigoferoid/millettioid clade</taxon>
        <taxon>Phaseoleae</taxon>
        <taxon>Psophocarpus</taxon>
    </lineage>
</organism>
<feature type="chain" id="PRO_5042839953" evidence="9">
    <location>
        <begin position="28"/>
        <end position="84"/>
    </location>
</feature>
<reference evidence="10 11" key="1">
    <citation type="submission" date="2024-01" db="EMBL/GenBank/DDBJ databases">
        <title>The genomes of 5 underutilized Papilionoideae crops provide insights into root nodulation and disease resistanc.</title>
        <authorList>
            <person name="Jiang F."/>
        </authorList>
    </citation>
    <scope>NUCLEOTIDE SEQUENCE [LARGE SCALE GENOMIC DNA]</scope>
    <source>
        <strain evidence="10">DUOXIRENSHENG_FW03</strain>
        <tissue evidence="10">Leaves</tissue>
    </source>
</reference>
<comment type="subcellular location">
    <subcellularLocation>
        <location evidence="1">Secreted</location>
        <location evidence="1">Extracellular space</location>
    </subcellularLocation>
</comment>
<feature type="signal peptide" evidence="9">
    <location>
        <begin position="1"/>
        <end position="27"/>
    </location>
</feature>
<comment type="similarity">
    <text evidence="2">Belongs to the CLV3/ESR signal peptide family.</text>
</comment>
<dbReference type="PANTHER" id="PTHR36016:SF4">
    <property type="entry name" value="CLAVATA3_ESR (CLE) GENE FAMILY MEMBER"/>
    <property type="match status" value="1"/>
</dbReference>
<keyword evidence="3" id="KW-0964">Secreted</keyword>
<feature type="region of interest" description="Disordered" evidence="8">
    <location>
        <begin position="61"/>
        <end position="84"/>
    </location>
</feature>
<keyword evidence="7" id="KW-0379">Hydroxylation</keyword>
<evidence type="ECO:0000256" key="1">
    <source>
        <dbReference type="ARBA" id="ARBA00004239"/>
    </source>
</evidence>
<dbReference type="PANTHER" id="PTHR36016">
    <property type="entry name" value="CLAVATA3/ESR (CLE)-RELATED PROTEIN 7"/>
    <property type="match status" value="1"/>
</dbReference>
<dbReference type="Proteomes" id="UP001386955">
    <property type="component" value="Unassembled WGS sequence"/>
</dbReference>
<comment type="caution">
    <text evidence="10">The sequence shown here is derived from an EMBL/GenBank/DDBJ whole genome shotgun (WGS) entry which is preliminary data.</text>
</comment>
<keyword evidence="4 9" id="KW-0732">Signal</keyword>
<evidence type="ECO:0000256" key="2">
    <source>
        <dbReference type="ARBA" id="ARBA00005416"/>
    </source>
</evidence>
<proteinExistence type="inferred from homology"/>
<evidence type="ECO:0000256" key="5">
    <source>
        <dbReference type="ARBA" id="ARBA00022782"/>
    </source>
</evidence>